<sequence length="247" mass="28485">MYRIKLATTSPDIVTFLFRDFVNYQTEEPVEGIQALTVHSIFEATEMPIILKQKESDASYAFFFLPLLEELVGLPVEVEDNIFYIKYGDNRVGVLEQTMDELVEIIEEYIEELPPIKPQPFFHPLSKLEFNVGEHVLIFGNDDFKIYRSRSVLPTYTLITENTAQDPDFNGQKFVVPLELLGEDLYAFVGSGFRAPIEQYVGDLENNFSENMYTELIEKIKSFNNLTDDSKAEFNIVLEEESNEENS</sequence>
<reference evidence="1" key="2">
    <citation type="journal article" date="2021" name="Microbiome">
        <title>Successional dynamics and alternative stable states in a saline activated sludge microbial community over 9 years.</title>
        <authorList>
            <person name="Wang Y."/>
            <person name="Ye J."/>
            <person name="Ju F."/>
            <person name="Liu L."/>
            <person name="Boyd J.A."/>
            <person name="Deng Y."/>
            <person name="Parks D.H."/>
            <person name="Jiang X."/>
            <person name="Yin X."/>
            <person name="Woodcroft B.J."/>
            <person name="Tyson G.W."/>
            <person name="Hugenholtz P."/>
            <person name="Polz M.F."/>
            <person name="Zhang T."/>
        </authorList>
    </citation>
    <scope>NUCLEOTIDE SEQUENCE</scope>
    <source>
        <strain evidence="1">HKST-UBA13</strain>
    </source>
</reference>
<evidence type="ECO:0000313" key="2">
    <source>
        <dbReference type="Proteomes" id="UP000775877"/>
    </source>
</evidence>
<dbReference type="EMBL" id="JAGQLJ010000002">
    <property type="protein sequence ID" value="MCA9380662.1"/>
    <property type="molecule type" value="Genomic_DNA"/>
</dbReference>
<dbReference type="AlphaFoldDB" id="A0A955I8N1"/>
<protein>
    <submittedName>
        <fullName evidence="1">Uncharacterized protein</fullName>
    </submittedName>
</protein>
<name>A0A955I8N1_9BACT</name>
<dbReference type="Proteomes" id="UP000775877">
    <property type="component" value="Unassembled WGS sequence"/>
</dbReference>
<accession>A0A955I8N1</accession>
<evidence type="ECO:0000313" key="1">
    <source>
        <dbReference type="EMBL" id="MCA9380662.1"/>
    </source>
</evidence>
<organism evidence="1 2">
    <name type="scientific">Candidatus Dojkabacteria bacterium</name>
    <dbReference type="NCBI Taxonomy" id="2099670"/>
    <lineage>
        <taxon>Bacteria</taxon>
        <taxon>Candidatus Dojkabacteria</taxon>
    </lineage>
</organism>
<comment type="caution">
    <text evidence="1">The sequence shown here is derived from an EMBL/GenBank/DDBJ whole genome shotgun (WGS) entry which is preliminary data.</text>
</comment>
<gene>
    <name evidence="1" type="ORF">KC678_00160</name>
</gene>
<reference evidence="1" key="1">
    <citation type="submission" date="2020-04" db="EMBL/GenBank/DDBJ databases">
        <authorList>
            <person name="Zhang T."/>
        </authorList>
    </citation>
    <scope>NUCLEOTIDE SEQUENCE</scope>
    <source>
        <strain evidence="1">HKST-UBA13</strain>
    </source>
</reference>
<proteinExistence type="predicted"/>